<dbReference type="EMBL" id="PGGN01000003">
    <property type="protein sequence ID" value="PSH56715.1"/>
    <property type="molecule type" value="Genomic_DNA"/>
</dbReference>
<sequence>MRSCSRSATQRHKDPCRQHQWPSCRQQGVTDEVRKWKLMGIGALGVVGIGGTALGVSLPISFEWVSRFFQK</sequence>
<gene>
    <name evidence="3" type="ORF">CU100_15295</name>
</gene>
<feature type="transmembrane region" description="Helical" evidence="2">
    <location>
        <begin position="41"/>
        <end position="62"/>
    </location>
</feature>
<dbReference type="AlphaFoldDB" id="A0A2P7AR61"/>
<dbReference type="Pfam" id="PF07439">
    <property type="entry name" value="DUF1515"/>
    <property type="match status" value="1"/>
</dbReference>
<accession>A0A2P7AR61</accession>
<feature type="region of interest" description="Disordered" evidence="1">
    <location>
        <begin position="1"/>
        <end position="21"/>
    </location>
</feature>
<proteinExistence type="predicted"/>
<dbReference type="Proteomes" id="UP000241158">
    <property type="component" value="Unassembled WGS sequence"/>
</dbReference>
<organism evidence="3 4">
    <name type="scientific">Phyllobacterium endophyticum</name>
    <dbReference type="NCBI Taxonomy" id="1149773"/>
    <lineage>
        <taxon>Bacteria</taxon>
        <taxon>Pseudomonadati</taxon>
        <taxon>Pseudomonadota</taxon>
        <taxon>Alphaproteobacteria</taxon>
        <taxon>Hyphomicrobiales</taxon>
        <taxon>Phyllobacteriaceae</taxon>
        <taxon>Phyllobacterium</taxon>
    </lineage>
</organism>
<keyword evidence="4" id="KW-1185">Reference proteome</keyword>
<evidence type="ECO:0000313" key="4">
    <source>
        <dbReference type="Proteomes" id="UP000241158"/>
    </source>
</evidence>
<keyword evidence="2" id="KW-0472">Membrane</keyword>
<evidence type="ECO:0000256" key="2">
    <source>
        <dbReference type="SAM" id="Phobius"/>
    </source>
</evidence>
<evidence type="ECO:0000256" key="1">
    <source>
        <dbReference type="SAM" id="MobiDB-lite"/>
    </source>
</evidence>
<reference evidence="4" key="1">
    <citation type="submission" date="2017-11" db="EMBL/GenBank/DDBJ databases">
        <authorList>
            <person name="Kuznetsova I."/>
            <person name="Sazanova A."/>
            <person name="Chirak E."/>
            <person name="Safronova V."/>
            <person name="Willems A."/>
        </authorList>
    </citation>
    <scope>NUCLEOTIDE SEQUENCE [LARGE SCALE GENOMIC DNA]</scope>
    <source>
        <strain evidence="4">PEPV15</strain>
    </source>
</reference>
<name>A0A2P7AR61_9HYPH</name>
<evidence type="ECO:0000313" key="3">
    <source>
        <dbReference type="EMBL" id="PSH56715.1"/>
    </source>
</evidence>
<keyword evidence="2" id="KW-0812">Transmembrane</keyword>
<comment type="caution">
    <text evidence="3">The sequence shown here is derived from an EMBL/GenBank/DDBJ whole genome shotgun (WGS) entry which is preliminary data.</text>
</comment>
<dbReference type="InterPro" id="IPR010889">
    <property type="entry name" value="DUF1515"/>
</dbReference>
<protein>
    <submittedName>
        <fullName evidence="3">Uncharacterized protein</fullName>
    </submittedName>
</protein>
<keyword evidence="2" id="KW-1133">Transmembrane helix</keyword>